<feature type="transmembrane region" description="Helical" evidence="1">
    <location>
        <begin position="1000"/>
        <end position="1022"/>
    </location>
</feature>
<feature type="transmembrane region" description="Helical" evidence="1">
    <location>
        <begin position="345"/>
        <end position="364"/>
    </location>
</feature>
<evidence type="ECO:0000313" key="2">
    <source>
        <dbReference type="EMBL" id="MCO6043987.1"/>
    </source>
</evidence>
<protein>
    <submittedName>
        <fullName evidence="2">Efflux RND transporter permease subunit</fullName>
    </submittedName>
</protein>
<dbReference type="RefSeq" id="WP_252852093.1">
    <property type="nucleotide sequence ID" value="NZ_JAMXLR010000028.1"/>
</dbReference>
<dbReference type="InterPro" id="IPR001036">
    <property type="entry name" value="Acrflvin-R"/>
</dbReference>
<sequence>MSIASVAVNKPTVTSFTTFTLLVAGALSYFNLGQLEDPEFTVKSATIVTSYPGASAAEVELEVTDRIEIAIQELAQLKYVKSLSRPGSSIVQIEIKPSYDSKELPAIWNQLRNKVDDVRGQLPPGAGTPQVVDDFGDVYGFLLAVTRDNAFTDAELESHVDLLKKELSLVPGVARVELWGVQPQCIYIDVQDSQLSQVGITMEQVHATLASQNAVVDSGALNLPHERLRIEQTGAFRSPEEIADLTVAGTVNLTQGLKATDEIIRIGDIGEVRRGYKDPAANMMRYNGQPAIGIAIANIPGANIVDLGRAIDQRLHELEEQLPVGIEPHRISWQSDLVSESIDDFMISLAEAVIIVLVVLWIAMGFSTAMVVGLCGLVFVILGSFLVMALWGIDLQRMSLGALIIAMGMMVDNAIVVADGILVRIQQGMDRKKAAIEAATLPSLPLLGATAIAGMAFYPIYASDESAGEYCASLFQVVAVALLLSWLLSVTITPLMCMWMLPQPKTDTSADRDPYDGKFYQAFGRLLRTAMQFRWLVVGGMAALLCVALFFFGSIDRTFFPDSARLQIMVDYWAPQGTRIETVAADLERIEQQLLGDERVTAVSSFIGQGPPRFYLPVEPEKQYSCYAQLIVNVRDLQALNQLVPELDQWAEANVPEAQTIVRRYGLGPCKTWTVEARLSGPAVADINELRGLADQVVSVFDKSPYTEVVQTDWRQFEKKVVVNYDQERARWARVSRENVGRATKRAFDGLPVGQYREGDKLLPILVRNTPDESRQFIGALGTLQVHPTNSTDTVPLAQPVSKIDVEWDEGIIWRRDRRRTITIQARTADGVPASLLQGDIAAAVEAIELPPGYNLEWGGEYESARDSQKSLIPGVVPAVVIVALVLVGLFDGFRPPLIILCTIPFAMIGVVVGLLSTGQPFGFLALLGAMSLAGMMIKNAIVLLDQINIEKAEGKSDYHAVLAAAKSRLRPVLLAAGTTVLGVIPLLQDVFWVAMAVTIMFGLAFGTVLTMVLLPVLYACFFQVEVPAEEK</sequence>
<dbReference type="PANTHER" id="PTHR32063">
    <property type="match status" value="1"/>
</dbReference>
<feature type="transmembrane region" description="Helical" evidence="1">
    <location>
        <begin position="872"/>
        <end position="891"/>
    </location>
</feature>
<feature type="transmembrane region" description="Helical" evidence="1">
    <location>
        <begin position="474"/>
        <end position="501"/>
    </location>
</feature>
<reference evidence="2" key="1">
    <citation type="submission" date="2022-06" db="EMBL/GenBank/DDBJ databases">
        <title>Aeoliella straminimaris, a novel planctomycete from sediments.</title>
        <authorList>
            <person name="Vitorino I.R."/>
            <person name="Lage O.M."/>
        </authorList>
    </citation>
    <scope>NUCLEOTIDE SEQUENCE</scope>
    <source>
        <strain evidence="2">ICT_H6.2</strain>
    </source>
</reference>
<organism evidence="2 3">
    <name type="scientific">Aeoliella straminimaris</name>
    <dbReference type="NCBI Taxonomy" id="2954799"/>
    <lineage>
        <taxon>Bacteria</taxon>
        <taxon>Pseudomonadati</taxon>
        <taxon>Planctomycetota</taxon>
        <taxon>Planctomycetia</taxon>
        <taxon>Pirellulales</taxon>
        <taxon>Lacipirellulaceae</taxon>
        <taxon>Aeoliella</taxon>
    </lineage>
</organism>
<keyword evidence="1" id="KW-0472">Membrane</keyword>
<dbReference type="InterPro" id="IPR027463">
    <property type="entry name" value="AcrB_DN_DC_subdom"/>
</dbReference>
<accession>A0A9X2F9B9</accession>
<dbReference type="Gene3D" id="3.30.2090.10">
    <property type="entry name" value="Multidrug efflux transporter AcrB TolC docking domain, DN and DC subdomains"/>
    <property type="match status" value="2"/>
</dbReference>
<feature type="transmembrane region" description="Helical" evidence="1">
    <location>
        <begin position="898"/>
        <end position="916"/>
    </location>
</feature>
<name>A0A9X2F9B9_9BACT</name>
<feature type="transmembrane region" description="Helical" evidence="1">
    <location>
        <begin position="973"/>
        <end position="994"/>
    </location>
</feature>
<gene>
    <name evidence="2" type="ORF">NG895_08710</name>
</gene>
<dbReference type="Gene3D" id="3.30.70.1320">
    <property type="entry name" value="Multidrug efflux transporter AcrB pore domain like"/>
    <property type="match status" value="1"/>
</dbReference>
<dbReference type="PRINTS" id="PR00702">
    <property type="entry name" value="ACRIFLAVINRP"/>
</dbReference>
<feature type="transmembrane region" description="Helical" evidence="1">
    <location>
        <begin position="922"/>
        <end position="945"/>
    </location>
</feature>
<feature type="transmembrane region" description="Helical" evidence="1">
    <location>
        <begin position="371"/>
        <end position="393"/>
    </location>
</feature>
<evidence type="ECO:0000256" key="1">
    <source>
        <dbReference type="SAM" id="Phobius"/>
    </source>
</evidence>
<keyword evidence="1" id="KW-1133">Transmembrane helix</keyword>
<feature type="transmembrane region" description="Helical" evidence="1">
    <location>
        <begin position="535"/>
        <end position="555"/>
    </location>
</feature>
<keyword evidence="3" id="KW-1185">Reference proteome</keyword>
<evidence type="ECO:0000313" key="3">
    <source>
        <dbReference type="Proteomes" id="UP001155241"/>
    </source>
</evidence>
<dbReference type="PANTHER" id="PTHR32063:SF18">
    <property type="entry name" value="CATION EFFLUX SYSTEM PROTEIN"/>
    <property type="match status" value="1"/>
</dbReference>
<dbReference type="Pfam" id="PF00873">
    <property type="entry name" value="ACR_tran"/>
    <property type="match status" value="1"/>
</dbReference>
<dbReference type="Gene3D" id="1.20.1640.10">
    <property type="entry name" value="Multidrug efflux transporter AcrB transmembrane domain"/>
    <property type="match status" value="2"/>
</dbReference>
<dbReference type="GO" id="GO:0042910">
    <property type="term" value="F:xenobiotic transmembrane transporter activity"/>
    <property type="evidence" value="ECO:0007669"/>
    <property type="project" value="TreeGrafter"/>
</dbReference>
<dbReference type="Gene3D" id="3.30.70.1440">
    <property type="entry name" value="Multidrug efflux transporter AcrB pore domain"/>
    <property type="match status" value="1"/>
</dbReference>
<dbReference type="SUPFAM" id="SSF82693">
    <property type="entry name" value="Multidrug efflux transporter AcrB pore domain, PN1, PN2, PC1 and PC2 subdomains"/>
    <property type="match status" value="2"/>
</dbReference>
<comment type="caution">
    <text evidence="2">The sequence shown here is derived from an EMBL/GenBank/DDBJ whole genome shotgun (WGS) entry which is preliminary data.</text>
</comment>
<proteinExistence type="predicted"/>
<dbReference type="Proteomes" id="UP001155241">
    <property type="component" value="Unassembled WGS sequence"/>
</dbReference>
<dbReference type="SUPFAM" id="SSF82866">
    <property type="entry name" value="Multidrug efflux transporter AcrB transmembrane domain"/>
    <property type="match status" value="2"/>
</dbReference>
<dbReference type="Gene3D" id="3.30.70.1430">
    <property type="entry name" value="Multidrug efflux transporter AcrB pore domain"/>
    <property type="match status" value="2"/>
</dbReference>
<dbReference type="AlphaFoldDB" id="A0A9X2F9B9"/>
<feature type="transmembrane region" description="Helical" evidence="1">
    <location>
        <begin position="444"/>
        <end position="462"/>
    </location>
</feature>
<dbReference type="GO" id="GO:0005886">
    <property type="term" value="C:plasma membrane"/>
    <property type="evidence" value="ECO:0007669"/>
    <property type="project" value="TreeGrafter"/>
</dbReference>
<feature type="transmembrane region" description="Helical" evidence="1">
    <location>
        <begin position="399"/>
        <end position="423"/>
    </location>
</feature>
<dbReference type="SUPFAM" id="SSF82714">
    <property type="entry name" value="Multidrug efflux transporter AcrB TolC docking domain, DN and DC subdomains"/>
    <property type="match status" value="2"/>
</dbReference>
<dbReference type="EMBL" id="JAMXLR010000028">
    <property type="protein sequence ID" value="MCO6043987.1"/>
    <property type="molecule type" value="Genomic_DNA"/>
</dbReference>
<keyword evidence="1" id="KW-0812">Transmembrane</keyword>